<gene>
    <name evidence="1" type="ORF">KY465_12500</name>
</gene>
<accession>A0ABS6WR26</accession>
<evidence type="ECO:0000313" key="1">
    <source>
        <dbReference type="EMBL" id="MBW3098103.1"/>
    </source>
</evidence>
<organism evidence="1 2">
    <name type="scientific">Pseudohoeflea coraliihabitans</name>
    <dbReference type="NCBI Taxonomy" id="2860393"/>
    <lineage>
        <taxon>Bacteria</taxon>
        <taxon>Pseudomonadati</taxon>
        <taxon>Pseudomonadota</taxon>
        <taxon>Alphaproteobacteria</taxon>
        <taxon>Hyphomicrobiales</taxon>
        <taxon>Rhizobiaceae</taxon>
        <taxon>Pseudohoeflea</taxon>
    </lineage>
</organism>
<dbReference type="RefSeq" id="WP_219202038.1">
    <property type="nucleotide sequence ID" value="NZ_JAHWQX010000003.1"/>
</dbReference>
<dbReference type="Proteomes" id="UP001430804">
    <property type="component" value="Unassembled WGS sequence"/>
</dbReference>
<dbReference type="EMBL" id="JAHWQX010000003">
    <property type="protein sequence ID" value="MBW3098103.1"/>
    <property type="molecule type" value="Genomic_DNA"/>
</dbReference>
<keyword evidence="2" id="KW-1185">Reference proteome</keyword>
<proteinExistence type="predicted"/>
<evidence type="ECO:0008006" key="3">
    <source>
        <dbReference type="Google" id="ProtNLM"/>
    </source>
</evidence>
<sequence>MRNPIKITGNIAIQFLTSQSDCVGGFPARGRVNATGSSTVKSILIGLSAAALSSAAYAADISYEAPVMVEPANTCSGHIEAYLGGVNINAFGTDETFFSYGGAARAHCRFSERWNVQGDLFVDIITDDGDDLTGVGGAFHVFWRDPSAYAVGVFATIEGVDLVSDDITSYTVGPEAQLYLGNITLYGQAFFGQADYGGPDADIWGVRGEVRYFATENLRFDAELGYRTADFGPGSLDTFIAATEVAYRFDGTPFSLFGRYQFDHTSVSGGGPEFDTHKFTAGVRVTFGAGTLLDEDRNGATMDTFRSVLQAF</sequence>
<comment type="caution">
    <text evidence="1">The sequence shown here is derived from an EMBL/GenBank/DDBJ whole genome shotgun (WGS) entry which is preliminary data.</text>
</comment>
<evidence type="ECO:0000313" key="2">
    <source>
        <dbReference type="Proteomes" id="UP001430804"/>
    </source>
</evidence>
<name>A0ABS6WR26_9HYPH</name>
<reference evidence="1" key="1">
    <citation type="submission" date="2021-07" db="EMBL/GenBank/DDBJ databases">
        <title>Pseudohoeflea marina sp. nov. a polyhydroxyalcanoate-producing bacterium.</title>
        <authorList>
            <person name="Zheng W."/>
            <person name="Yu S."/>
            <person name="Huang Y."/>
        </authorList>
    </citation>
    <scope>NUCLEOTIDE SEQUENCE</scope>
    <source>
        <strain evidence="1">DP4N28-3</strain>
    </source>
</reference>
<protein>
    <recommendedName>
        <fullName evidence="3">Porin</fullName>
    </recommendedName>
</protein>